<evidence type="ECO:0000313" key="2">
    <source>
        <dbReference type="Proteomes" id="UP000499080"/>
    </source>
</evidence>
<dbReference type="AlphaFoldDB" id="A0A4Y2CI31"/>
<sequence length="167" mass="18314">MHTYIDSSLVFHFPPHEHSIFNSRYISFPFCGALQEQRITNYSPQTASPLLTDCPILSHPAHSSGVTNHFGLSDTTGNVIAEDVVSHLPLPSAFAVYKSVYATACHRFRLGRREGVSIFLVHPLGNPLPHPAPCGRCSIGMSSSRVRCHRHPSHQHVCVSLAITHGA</sequence>
<keyword evidence="2" id="KW-1185">Reference proteome</keyword>
<organism evidence="1 2">
    <name type="scientific">Araneus ventricosus</name>
    <name type="common">Orbweaver spider</name>
    <name type="synonym">Epeira ventricosa</name>
    <dbReference type="NCBI Taxonomy" id="182803"/>
    <lineage>
        <taxon>Eukaryota</taxon>
        <taxon>Metazoa</taxon>
        <taxon>Ecdysozoa</taxon>
        <taxon>Arthropoda</taxon>
        <taxon>Chelicerata</taxon>
        <taxon>Arachnida</taxon>
        <taxon>Araneae</taxon>
        <taxon>Araneomorphae</taxon>
        <taxon>Entelegynae</taxon>
        <taxon>Araneoidea</taxon>
        <taxon>Araneidae</taxon>
        <taxon>Araneus</taxon>
    </lineage>
</organism>
<comment type="caution">
    <text evidence="1">The sequence shown here is derived from an EMBL/GenBank/DDBJ whole genome shotgun (WGS) entry which is preliminary data.</text>
</comment>
<accession>A0A4Y2CI31</accession>
<name>A0A4Y2CI31_ARAVE</name>
<reference evidence="1 2" key="1">
    <citation type="journal article" date="2019" name="Sci. Rep.">
        <title>Orb-weaving spider Araneus ventricosus genome elucidates the spidroin gene catalogue.</title>
        <authorList>
            <person name="Kono N."/>
            <person name="Nakamura H."/>
            <person name="Ohtoshi R."/>
            <person name="Moran D.A.P."/>
            <person name="Shinohara A."/>
            <person name="Yoshida Y."/>
            <person name="Fujiwara M."/>
            <person name="Mori M."/>
            <person name="Tomita M."/>
            <person name="Arakawa K."/>
        </authorList>
    </citation>
    <scope>NUCLEOTIDE SEQUENCE [LARGE SCALE GENOMIC DNA]</scope>
</reference>
<gene>
    <name evidence="1" type="ORF">AVEN_247960_1</name>
</gene>
<dbReference type="EMBL" id="BGPR01000198">
    <property type="protein sequence ID" value="GBM04091.1"/>
    <property type="molecule type" value="Genomic_DNA"/>
</dbReference>
<evidence type="ECO:0000313" key="1">
    <source>
        <dbReference type="EMBL" id="GBM04091.1"/>
    </source>
</evidence>
<dbReference type="Proteomes" id="UP000499080">
    <property type="component" value="Unassembled WGS sequence"/>
</dbReference>
<protein>
    <submittedName>
        <fullName evidence="1">Uncharacterized protein</fullName>
    </submittedName>
</protein>
<proteinExistence type="predicted"/>